<sequence length="255" mass="28893">MASRPNRITSLTSSSSENLHLSRLIPTPSPAEHSSLRNIFMNDTTKLTVNVTAGSQMFPFFSSISALSTNVSDTRNWNAADSLIHGFHNATTEGFRSNQKSVESTPSNSWRSHRTKRMRLTEYSCNWCRMTFPKVKDLDKYTKEIHGKYCCQKYNSEFTEFANVPQDQSKRHMDSRHPGYNPARDIRVDGDNARFLKYTQIAVNNDHQEVETPEVRNLPVDLTSSKTQVGFVQMDTSSGVTIAVKAEEKPEDTFA</sequence>
<dbReference type="AlphaFoldDB" id="A0A0R3T6I1"/>
<dbReference type="OrthoDB" id="8685330at2759"/>
<feature type="compositionally biased region" description="Polar residues" evidence="1">
    <location>
        <begin position="1"/>
        <end position="19"/>
    </location>
</feature>
<evidence type="ECO:0000313" key="2">
    <source>
        <dbReference type="EMBL" id="VDN98527.1"/>
    </source>
</evidence>
<evidence type="ECO:0000313" key="3">
    <source>
        <dbReference type="Proteomes" id="UP000278807"/>
    </source>
</evidence>
<evidence type="ECO:0000313" key="4">
    <source>
        <dbReference type="WBParaSite" id="HNAJ_0000266901-mRNA-1"/>
    </source>
</evidence>
<proteinExistence type="predicted"/>
<organism evidence="4">
    <name type="scientific">Rodentolepis nana</name>
    <name type="common">Dwarf tapeworm</name>
    <name type="synonym">Hymenolepis nana</name>
    <dbReference type="NCBI Taxonomy" id="102285"/>
    <lineage>
        <taxon>Eukaryota</taxon>
        <taxon>Metazoa</taxon>
        <taxon>Spiralia</taxon>
        <taxon>Lophotrochozoa</taxon>
        <taxon>Platyhelminthes</taxon>
        <taxon>Cestoda</taxon>
        <taxon>Eucestoda</taxon>
        <taxon>Cyclophyllidea</taxon>
        <taxon>Hymenolepididae</taxon>
        <taxon>Rodentolepis</taxon>
    </lineage>
</organism>
<protein>
    <submittedName>
        <fullName evidence="4">C2H2-type domain-containing protein</fullName>
    </submittedName>
</protein>
<feature type="region of interest" description="Disordered" evidence="1">
    <location>
        <begin position="1"/>
        <end position="29"/>
    </location>
</feature>
<dbReference type="EMBL" id="UZAE01001360">
    <property type="protein sequence ID" value="VDN98527.1"/>
    <property type="molecule type" value="Genomic_DNA"/>
</dbReference>
<reference evidence="4" key="1">
    <citation type="submission" date="2017-02" db="UniProtKB">
        <authorList>
            <consortium name="WormBaseParasite"/>
        </authorList>
    </citation>
    <scope>IDENTIFICATION</scope>
</reference>
<feature type="region of interest" description="Disordered" evidence="1">
    <location>
        <begin position="166"/>
        <end position="186"/>
    </location>
</feature>
<feature type="compositionally biased region" description="Basic and acidic residues" evidence="1">
    <location>
        <begin position="168"/>
        <end position="177"/>
    </location>
</feature>
<keyword evidence="3" id="KW-1185">Reference proteome</keyword>
<reference evidence="2 3" key="2">
    <citation type="submission" date="2018-11" db="EMBL/GenBank/DDBJ databases">
        <authorList>
            <consortium name="Pathogen Informatics"/>
        </authorList>
    </citation>
    <scope>NUCLEOTIDE SEQUENCE [LARGE SCALE GENOMIC DNA]</scope>
</reference>
<dbReference type="Proteomes" id="UP000278807">
    <property type="component" value="Unassembled WGS sequence"/>
</dbReference>
<evidence type="ECO:0000256" key="1">
    <source>
        <dbReference type="SAM" id="MobiDB-lite"/>
    </source>
</evidence>
<gene>
    <name evidence="2" type="ORF">HNAJ_LOCUS2668</name>
</gene>
<name>A0A0R3T6I1_RODNA</name>
<accession>A0A0R3T6I1</accession>
<dbReference type="WBParaSite" id="HNAJ_0000266901-mRNA-1">
    <property type="protein sequence ID" value="HNAJ_0000266901-mRNA-1"/>
    <property type="gene ID" value="HNAJ_0000266901"/>
</dbReference>